<feature type="compositionally biased region" description="Polar residues" evidence="8">
    <location>
        <begin position="1049"/>
        <end position="1059"/>
    </location>
</feature>
<dbReference type="GO" id="GO:0007052">
    <property type="term" value="P:mitotic spindle organization"/>
    <property type="evidence" value="ECO:0007669"/>
    <property type="project" value="TreeGrafter"/>
</dbReference>
<feature type="compositionally biased region" description="Low complexity" evidence="8">
    <location>
        <begin position="288"/>
        <end position="303"/>
    </location>
</feature>
<dbReference type="InterPro" id="IPR027640">
    <property type="entry name" value="Kinesin-like_fam"/>
</dbReference>
<dbReference type="PANTHER" id="PTHR47969:SF15">
    <property type="entry name" value="CHROMOSOME-ASSOCIATED KINESIN KIF4A-RELATED"/>
    <property type="match status" value="1"/>
</dbReference>
<dbReference type="GO" id="GO:0005875">
    <property type="term" value="C:microtubule associated complex"/>
    <property type="evidence" value="ECO:0007669"/>
    <property type="project" value="TreeGrafter"/>
</dbReference>
<dbReference type="GO" id="GO:0008017">
    <property type="term" value="F:microtubule binding"/>
    <property type="evidence" value="ECO:0007669"/>
    <property type="project" value="InterPro"/>
</dbReference>
<dbReference type="GO" id="GO:0005737">
    <property type="term" value="C:cytoplasm"/>
    <property type="evidence" value="ECO:0007669"/>
    <property type="project" value="UniProtKB-SubCell"/>
</dbReference>
<feature type="coiled-coil region" evidence="7">
    <location>
        <begin position="1174"/>
        <end position="1208"/>
    </location>
</feature>
<sequence>MVISPSPSGGNTTSIQVALRIRPTTSQDLTSIPSRFQRTALHALSPTSVAIDAASTVSNGGPVTSSPSAPSLKGKHSTHVQTFTFDQVHSPETTQYEMFTNTASPLISRFIEGFNCTILAYGQTSSGKTHTMTGTDLDADPNDPTNSMGIIPRAVSTIFKAIRDTKEEKGSAWRCEVKGSFIELYNEDLIDLLGVEDSTGLRREVQIREDKDGNIIWGGLREVPVRNAADVMTLIKQGSSLRRTNETDMNAQSSRSHAIFSLTMTQKRYVGTSPIQPSPVRYSSANLSPGSGRSSPAPGNSPSRLARPGSMYARVGSPTSGRPPTPSFASAMARASIGLRPGSSMGNRPSSPDVEEKGDWVTVVSKFNFVDLAGSERLKRTAAVGDRIKEGISINSGLLALGNVISALGDPARSRALTHGGASIHVPYRDSKLTRLLQDSLGGNAHTLMIACVSAAEWNVAETLNTLKYANRARNIKNRAEVKETEVGWDDMEWLQGMVTKLRRELKSLKEGGAVPDNDSPVAVRISPSPSRTDYDQGSANGKVLKQYTELQLSYEELRASFVERNDELTRLRRELEEKGSSGNVAGGMKRYEEIVGPVIEEYEKTISAIEAELKLNRTALHHTNEMFEEQEQSFAQLKERNVQSETYIEELRARVSKLTEREASTESYVRDLETKLKAYSDASASSSESLNDLRKEIARHKENEASTATYISELEARLAKSDADILALRGSIEKLEETLSRRDEEMRNVEARLEAFLQEKADAEGWKASLEEREKRVEELEKQLEEWESVRKQTKEERERLNGAVSEVEEARRSLEMEVAKHDGAESITTEDSDVDNFRLDGSAFPLPPVSSPTRPLREQMRSLQQSHSETLKELASVTSKYQDALVEISELVAQISDAKGTDTPPDSQDILKSPRTPTGRRRPVGTTIITNGLNGRPLFRHAASADSLHSRSLSQSLSQDVSPQTLKQSWAEARQSWAESASASGTDSLLSPRLTATTPRFSLIPLTVEPTRSVDSLEKEIMRLQEVLKEREAEIGELETTIQRNGVTPSTERTGLSTPLPDVQEEHEDVGSPIMNGKELSPSTSHQWDELRRSMELHSESDASLGRLDELMRAMAQKESHHKEVVDALTDQLEKTRKQHEELTALSRDQAMNMSSQALKMSTEIENLRAYVQETEGKHTSLAAELEQLRNLEASLKQSLDAATEAHAKEMDQLRADHQAETGRHEVATKSMLDALAAEHADALTQAAAKHERELQEAAIALQSAREMHEGVAKQLESTHRDSFALALSKSKEDQDALHAQHQEQIRAKESEIDTLTTQMKAHEDAIYNLRAEHGEALERLRSTHSTSLSRALEDHEAAISKLKLEHEQTLRSKEEETAELLAREREEHAAALKRVDISREGLLSESQSAQASIIQRLEEEHTASYQRKEAAFNADLEKARAEHARQLASREDDHTSLVNKLRSEHAADVERLKKERADEVAKLVEELEQSRLALQASQAKHQEDLETAVAQANEQHQLVLEQSLGDYDQTLAKLREDHRAALAGAQESMTATEEQHRDALADAHREYEVLLLKESEEHSAALDDLKAAHADECEMLRTEHALAVDEVAALKSANEQASSQWAQKKEELVSALHDKDIAISQMQDTISSVQDERSSLAEEVERLRAELEATRNEHSRLAEDVSKRDSIADELERHRSVLSEVQNDLQRTKDERDNLLMDKARHEQVLRDLQAQISGTPTPRAADDGSHIGSPRATQTPMFARANGLPPSKLPPLTPPPSIPPPPVPTALPSASTDGSISSRSTANTMSTSSQNDPSSPMTSPSTSAVLTGLVGDSNLAAQIEEQSRRIDDQDAMIKTLNKQLLHCESDLQAHMDLVATLETSLTDSERNLRKTRLQANEFSKERDALVAQTETLRVQLAESQQEVASVRRSIQEEKLNLESRLSDERRQKERAKAQLDSRMEEMSRRKSKFACM</sequence>
<feature type="region of interest" description="Disordered" evidence="8">
    <location>
        <begin position="1049"/>
        <end position="1086"/>
    </location>
</feature>
<feature type="coiled-coil region" evidence="7">
    <location>
        <begin position="733"/>
        <end position="819"/>
    </location>
</feature>
<evidence type="ECO:0000256" key="3">
    <source>
        <dbReference type="ARBA" id="ARBA00022741"/>
    </source>
</evidence>
<feature type="compositionally biased region" description="Low complexity" evidence="8">
    <location>
        <begin position="1817"/>
        <end position="1827"/>
    </location>
</feature>
<dbReference type="Gene3D" id="3.40.850.10">
    <property type="entry name" value="Kinesin motor domain"/>
    <property type="match status" value="1"/>
</dbReference>
<comment type="similarity">
    <text evidence="6">Belongs to the TRAFAC class myosin-kinesin ATPase superfamily. Kinesin family.</text>
</comment>
<evidence type="ECO:0000313" key="10">
    <source>
        <dbReference type="EMBL" id="KDQ19787.1"/>
    </source>
</evidence>
<keyword evidence="5 7" id="KW-0175">Coiled coil</keyword>
<feature type="region of interest" description="Disordered" evidence="8">
    <location>
        <begin position="271"/>
        <end position="329"/>
    </location>
</feature>
<feature type="domain" description="Kinesin motor" evidence="9">
    <location>
        <begin position="14"/>
        <end position="476"/>
    </location>
</feature>
<dbReference type="Pfam" id="PF00225">
    <property type="entry name" value="Kinesin"/>
    <property type="match status" value="2"/>
</dbReference>
<dbReference type="InterPro" id="IPR001752">
    <property type="entry name" value="Kinesin_motor_dom"/>
</dbReference>
<reference evidence="11" key="1">
    <citation type="journal article" date="2014" name="Proc. Natl. Acad. Sci. U.S.A.">
        <title>Extensive sampling of basidiomycete genomes demonstrates inadequacy of the white-rot/brown-rot paradigm for wood decay fungi.</title>
        <authorList>
            <person name="Riley R."/>
            <person name="Salamov A.A."/>
            <person name="Brown D.W."/>
            <person name="Nagy L.G."/>
            <person name="Floudas D."/>
            <person name="Held B.W."/>
            <person name="Levasseur A."/>
            <person name="Lombard V."/>
            <person name="Morin E."/>
            <person name="Otillar R."/>
            <person name="Lindquist E.A."/>
            <person name="Sun H."/>
            <person name="LaButti K.M."/>
            <person name="Schmutz J."/>
            <person name="Jabbour D."/>
            <person name="Luo H."/>
            <person name="Baker S.E."/>
            <person name="Pisabarro A.G."/>
            <person name="Walton J.D."/>
            <person name="Blanchette R.A."/>
            <person name="Henrissat B."/>
            <person name="Martin F."/>
            <person name="Cullen D."/>
            <person name="Hibbett D.S."/>
            <person name="Grigoriev I.V."/>
        </authorList>
    </citation>
    <scope>NUCLEOTIDE SEQUENCE [LARGE SCALE GENOMIC DNA]</scope>
    <source>
        <strain evidence="11">FD-172 SS1</strain>
    </source>
</reference>
<feature type="compositionally biased region" description="Polar residues" evidence="8">
    <location>
        <begin position="1797"/>
        <end position="1816"/>
    </location>
</feature>
<dbReference type="PANTHER" id="PTHR47969">
    <property type="entry name" value="CHROMOSOME-ASSOCIATED KINESIN KIF4A-RELATED"/>
    <property type="match status" value="1"/>
</dbReference>
<name>A0A067N6P4_BOTB1</name>
<feature type="compositionally biased region" description="Polar residues" evidence="8">
    <location>
        <begin position="56"/>
        <end position="69"/>
    </location>
</feature>
<feature type="coiled-coil region" evidence="7">
    <location>
        <begin position="1243"/>
        <end position="1270"/>
    </location>
</feature>
<feature type="compositionally biased region" description="Basic and acidic residues" evidence="8">
    <location>
        <begin position="1945"/>
        <end position="1968"/>
    </location>
</feature>
<dbReference type="InterPro" id="IPR036961">
    <property type="entry name" value="Kinesin_motor_dom_sf"/>
</dbReference>
<evidence type="ECO:0000256" key="4">
    <source>
        <dbReference type="ARBA" id="ARBA00022840"/>
    </source>
</evidence>
<organism evidence="10 11">
    <name type="scientific">Botryobasidium botryosum (strain FD-172 SS1)</name>
    <dbReference type="NCBI Taxonomy" id="930990"/>
    <lineage>
        <taxon>Eukaryota</taxon>
        <taxon>Fungi</taxon>
        <taxon>Dikarya</taxon>
        <taxon>Basidiomycota</taxon>
        <taxon>Agaricomycotina</taxon>
        <taxon>Agaricomycetes</taxon>
        <taxon>Cantharellales</taxon>
        <taxon>Botryobasidiaceae</taxon>
        <taxon>Botryobasidium</taxon>
    </lineage>
</organism>
<protein>
    <recommendedName>
        <fullName evidence="9">Kinesin motor domain-containing protein</fullName>
    </recommendedName>
</protein>
<keyword evidence="4 6" id="KW-0067">ATP-binding</keyword>
<evidence type="ECO:0000256" key="6">
    <source>
        <dbReference type="PROSITE-ProRule" id="PRU00283"/>
    </source>
</evidence>
<dbReference type="GO" id="GO:0051231">
    <property type="term" value="P:spindle elongation"/>
    <property type="evidence" value="ECO:0007669"/>
    <property type="project" value="TreeGrafter"/>
</dbReference>
<dbReference type="InterPro" id="IPR027417">
    <property type="entry name" value="P-loop_NTPase"/>
</dbReference>
<dbReference type="SUPFAM" id="SSF52540">
    <property type="entry name" value="P-loop containing nucleoside triphosphate hydrolases"/>
    <property type="match status" value="1"/>
</dbReference>
<dbReference type="HOGENOM" id="CLU_001982_0_0_1"/>
<keyword evidence="3 6" id="KW-0547">Nucleotide-binding</keyword>
<proteinExistence type="inferred from homology"/>
<dbReference type="PRINTS" id="PR00380">
    <property type="entry name" value="KINESINHEAVY"/>
</dbReference>
<comment type="subcellular location">
    <subcellularLocation>
        <location evidence="1">Cytoplasm</location>
    </subcellularLocation>
</comment>
<evidence type="ECO:0000256" key="7">
    <source>
        <dbReference type="SAM" id="Coils"/>
    </source>
</evidence>
<keyword evidence="11" id="KW-1185">Reference proteome</keyword>
<dbReference type="PROSITE" id="PS50067">
    <property type="entry name" value="KINESIN_MOTOR_2"/>
    <property type="match status" value="1"/>
</dbReference>
<dbReference type="InterPro" id="IPR019821">
    <property type="entry name" value="Kinesin_motor_CS"/>
</dbReference>
<feature type="region of interest" description="Disordered" evidence="8">
    <location>
        <begin position="899"/>
        <end position="935"/>
    </location>
</feature>
<keyword evidence="6" id="KW-0505">Motor protein</keyword>
<dbReference type="STRING" id="930990.A0A067N6P4"/>
<accession>A0A067N6P4</accession>
<dbReference type="GO" id="GO:0003777">
    <property type="term" value="F:microtubule motor activity"/>
    <property type="evidence" value="ECO:0007669"/>
    <property type="project" value="InterPro"/>
</dbReference>
<evidence type="ECO:0000259" key="9">
    <source>
        <dbReference type="PROSITE" id="PS50067"/>
    </source>
</evidence>
<gene>
    <name evidence="10" type="ORF">BOTBODRAFT_51187</name>
</gene>
<evidence type="ECO:0000256" key="5">
    <source>
        <dbReference type="ARBA" id="ARBA00023054"/>
    </source>
</evidence>
<dbReference type="Gene3D" id="1.10.287.1490">
    <property type="match status" value="1"/>
</dbReference>
<feature type="region of interest" description="Disordered" evidence="8">
    <location>
        <begin position="1945"/>
        <end position="1976"/>
    </location>
</feature>
<feature type="coiled-coil region" evidence="7">
    <location>
        <begin position="1301"/>
        <end position="1386"/>
    </location>
</feature>
<feature type="binding site" evidence="6">
    <location>
        <begin position="122"/>
        <end position="129"/>
    </location>
    <ligand>
        <name>ATP</name>
        <dbReference type="ChEBI" id="CHEBI:30616"/>
    </ligand>
</feature>
<dbReference type="InParanoid" id="A0A067N6P4"/>
<keyword evidence="2" id="KW-0963">Cytoplasm</keyword>
<feature type="compositionally biased region" description="Pro residues" evidence="8">
    <location>
        <begin position="1771"/>
        <end position="1789"/>
    </location>
</feature>
<dbReference type="EMBL" id="KL198018">
    <property type="protein sequence ID" value="KDQ19787.1"/>
    <property type="molecule type" value="Genomic_DNA"/>
</dbReference>
<feature type="coiled-coil region" evidence="7">
    <location>
        <begin position="555"/>
        <end position="655"/>
    </location>
</feature>
<feature type="coiled-coil region" evidence="7">
    <location>
        <begin position="1436"/>
        <end position="1558"/>
    </location>
</feature>
<dbReference type="SMART" id="SM00129">
    <property type="entry name" value="KISc"/>
    <property type="match status" value="1"/>
</dbReference>
<dbReference type="Proteomes" id="UP000027195">
    <property type="component" value="Unassembled WGS sequence"/>
</dbReference>
<feature type="region of interest" description="Disordered" evidence="8">
    <location>
        <begin position="511"/>
        <end position="539"/>
    </location>
</feature>
<dbReference type="OrthoDB" id="3176171at2759"/>
<dbReference type="PROSITE" id="PS00411">
    <property type="entry name" value="KINESIN_MOTOR_1"/>
    <property type="match status" value="1"/>
</dbReference>
<evidence type="ECO:0000256" key="8">
    <source>
        <dbReference type="SAM" id="MobiDB-lite"/>
    </source>
</evidence>
<evidence type="ECO:0000256" key="2">
    <source>
        <dbReference type="ARBA" id="ARBA00022490"/>
    </source>
</evidence>
<evidence type="ECO:0000313" key="11">
    <source>
        <dbReference type="Proteomes" id="UP000027195"/>
    </source>
</evidence>
<dbReference type="GO" id="GO:0007018">
    <property type="term" value="P:microtubule-based movement"/>
    <property type="evidence" value="ECO:0007669"/>
    <property type="project" value="InterPro"/>
</dbReference>
<feature type="compositionally biased region" description="Polar residues" evidence="8">
    <location>
        <begin position="528"/>
        <end position="539"/>
    </location>
</feature>
<evidence type="ECO:0000256" key="1">
    <source>
        <dbReference type="ARBA" id="ARBA00004496"/>
    </source>
</evidence>
<feature type="coiled-coil region" evidence="7">
    <location>
        <begin position="1016"/>
        <end position="1043"/>
    </location>
</feature>
<dbReference type="GO" id="GO:0005524">
    <property type="term" value="F:ATP binding"/>
    <property type="evidence" value="ECO:0007669"/>
    <property type="project" value="UniProtKB-UniRule"/>
</dbReference>
<feature type="region of interest" description="Disordered" evidence="8">
    <location>
        <begin position="1734"/>
        <end position="1829"/>
    </location>
</feature>
<feature type="region of interest" description="Disordered" evidence="8">
    <location>
        <begin position="56"/>
        <end position="77"/>
    </location>
</feature>